<dbReference type="OrthoDB" id="2862980at2"/>
<accession>A0A1M7QGF2</accession>
<gene>
    <name evidence="1" type="ORF">SAMN05216179_3146</name>
</gene>
<organism evidence="1 2">
    <name type="scientific">Gracilibacillus kekensis</name>
    <dbReference type="NCBI Taxonomy" id="1027249"/>
    <lineage>
        <taxon>Bacteria</taxon>
        <taxon>Bacillati</taxon>
        <taxon>Bacillota</taxon>
        <taxon>Bacilli</taxon>
        <taxon>Bacillales</taxon>
        <taxon>Bacillaceae</taxon>
        <taxon>Gracilibacillus</taxon>
    </lineage>
</organism>
<dbReference type="RefSeq" id="WP_073202788.1">
    <property type="nucleotide sequence ID" value="NZ_FRCZ01000007.1"/>
</dbReference>
<proteinExistence type="predicted"/>
<dbReference type="Proteomes" id="UP000184184">
    <property type="component" value="Unassembled WGS sequence"/>
</dbReference>
<sequence length="119" mass="13933">MFRLFGNKKKEQSDKKPNYHEKLGILVVYRDFDHSEEALAQYFEEHPEEELWQYSSVGQSGPMSFDEAKAEPITLPIVFTYPLFVVYEPAASKEIEPLFSSVEIEEVKQFIEEYEQSAE</sequence>
<dbReference type="AlphaFoldDB" id="A0A1M7QGF2"/>
<name>A0A1M7QGF2_9BACI</name>
<keyword evidence="2" id="KW-1185">Reference proteome</keyword>
<reference evidence="1 2" key="1">
    <citation type="submission" date="2016-11" db="EMBL/GenBank/DDBJ databases">
        <authorList>
            <person name="Jaros S."/>
            <person name="Januszkiewicz K."/>
            <person name="Wedrychowicz H."/>
        </authorList>
    </citation>
    <scope>NUCLEOTIDE SEQUENCE [LARGE SCALE GENOMIC DNA]</scope>
    <source>
        <strain evidence="1 2">CGMCC 1.10681</strain>
    </source>
</reference>
<evidence type="ECO:0000313" key="1">
    <source>
        <dbReference type="EMBL" id="SHN30144.1"/>
    </source>
</evidence>
<protein>
    <submittedName>
        <fullName evidence="1">Uncharacterized protein</fullName>
    </submittedName>
</protein>
<evidence type="ECO:0000313" key="2">
    <source>
        <dbReference type="Proteomes" id="UP000184184"/>
    </source>
</evidence>
<dbReference type="EMBL" id="FRCZ01000007">
    <property type="protein sequence ID" value="SHN30144.1"/>
    <property type="molecule type" value="Genomic_DNA"/>
</dbReference>
<dbReference type="STRING" id="1027249.SAMN05216179_3146"/>